<dbReference type="NCBIfam" id="TIGR02188">
    <property type="entry name" value="Ac_CoA_lig_AcsA"/>
    <property type="match status" value="1"/>
</dbReference>
<dbReference type="Gene3D" id="3.40.50.12780">
    <property type="entry name" value="N-terminal domain of ligase-like"/>
    <property type="match status" value="1"/>
</dbReference>
<name>A0A0G0MAA8_9BACT</name>
<evidence type="ECO:0000256" key="7">
    <source>
        <dbReference type="NCBIfam" id="TIGR02188"/>
    </source>
</evidence>
<comment type="caution">
    <text evidence="11">The sequence shown here is derived from an EMBL/GenBank/DDBJ whole genome shotgun (WGS) entry which is preliminary data.</text>
</comment>
<accession>A0A0G0MAA8</accession>
<evidence type="ECO:0000256" key="3">
    <source>
        <dbReference type="ARBA" id="ARBA00022598"/>
    </source>
</evidence>
<dbReference type="InterPro" id="IPR020845">
    <property type="entry name" value="AMP-binding_CS"/>
</dbReference>
<keyword evidence="6" id="KW-0007">Acetylation</keyword>
<keyword evidence="4" id="KW-0547">Nucleotide-binding</keyword>
<dbReference type="GO" id="GO:0019427">
    <property type="term" value="P:acetyl-CoA biosynthetic process from acetate"/>
    <property type="evidence" value="ECO:0007669"/>
    <property type="project" value="UniProtKB-UniRule"/>
</dbReference>
<dbReference type="InterPro" id="IPR045851">
    <property type="entry name" value="AMP-bd_C_sf"/>
</dbReference>
<dbReference type="InterPro" id="IPR011904">
    <property type="entry name" value="Ac_CoA_lig"/>
</dbReference>
<evidence type="ECO:0000256" key="1">
    <source>
        <dbReference type="ARBA" id="ARBA00006432"/>
    </source>
</evidence>
<sequence>MPKKQDKRELTEVFQSSDKIYAPSKKIIKEANVPDYEKTLKNAAKNPLKFWEEAAMDLTWFKPWEKTFDDKKKPFYKWFVGGKCNLAYNALDRHVGTEIENKLAIIFEDENGTEKKYTYKELYFEVNKLVNALRGYGVKKGDRVAIYMPNIPEISMAMLACAKIGAMHSVVYAGFSSQALADRINDARAKVIFTADGSFRRGKVIDLKSIVDEAIKQTKTIKRVIVVKNNKQPIKFNKKLDVWFDDFIKGQPTEAKAAKMDAEDPAFVLYTSGTTSKPKGIVHVHGGYPVGVLRTIKWVFDLKGDEVFWCTADPGWITGHSYIIYGPLLAGITTVQYEGMPDMPEPDRIWKVVEKYNVNVLYTAPTLIRAMMKYGAKWPQMHAMPSLRILGSVGEPINPEAWKWYHKYVGKGKCPVMDTWWQTETGMNMITPLPSAPLKAGSACKPFPGIIADVVDKKGKKVPVGKGGFLVIRNQWPSMIRTIFNNPERYIKTYWSEVKGVFFTGDVAFKDKDGYFWIQGRTDDVLKVAGHRIGTAEVESSFVSHPAVVEAGVIGVPDPVKGEVIKAFLILNAKAVASDELKIEIIKHVRHNLGPVAVIKEVEFVDKLPKTRSGKIMRRVLKAKELGLPLGDTSSLV</sequence>
<evidence type="ECO:0000256" key="2">
    <source>
        <dbReference type="ARBA" id="ARBA00013275"/>
    </source>
</evidence>
<dbReference type="InterPro" id="IPR042099">
    <property type="entry name" value="ANL_N_sf"/>
</dbReference>
<evidence type="ECO:0000259" key="10">
    <source>
        <dbReference type="Pfam" id="PF16177"/>
    </source>
</evidence>
<dbReference type="InterPro" id="IPR025110">
    <property type="entry name" value="AMP-bd_C"/>
</dbReference>
<dbReference type="Pfam" id="PF00501">
    <property type="entry name" value="AMP-binding"/>
    <property type="match status" value="1"/>
</dbReference>
<organism evidence="11 12">
    <name type="scientific">Candidatus Falkowbacteria bacterium GW2011_GWE1_38_31</name>
    <dbReference type="NCBI Taxonomy" id="1618638"/>
    <lineage>
        <taxon>Bacteria</taxon>
        <taxon>Candidatus Falkowiibacteriota</taxon>
    </lineage>
</organism>
<evidence type="ECO:0000259" key="8">
    <source>
        <dbReference type="Pfam" id="PF00501"/>
    </source>
</evidence>
<gene>
    <name evidence="11" type="ORF">US91_C0003G0009</name>
</gene>
<dbReference type="EC" id="6.2.1.1" evidence="2 7"/>
<dbReference type="GO" id="GO:0003987">
    <property type="term" value="F:acetate-CoA ligase activity"/>
    <property type="evidence" value="ECO:0007669"/>
    <property type="project" value="UniProtKB-UniRule"/>
</dbReference>
<evidence type="ECO:0000259" key="9">
    <source>
        <dbReference type="Pfam" id="PF13193"/>
    </source>
</evidence>
<dbReference type="InterPro" id="IPR000873">
    <property type="entry name" value="AMP-dep_synth/lig_dom"/>
</dbReference>
<feature type="domain" description="Acetyl-coenzyme A synthetase N-terminal" evidence="10">
    <location>
        <begin position="36"/>
        <end position="90"/>
    </location>
</feature>
<dbReference type="CDD" id="cd05966">
    <property type="entry name" value="ACS"/>
    <property type="match status" value="1"/>
</dbReference>
<dbReference type="PATRIC" id="fig|1618638.3.peg.358"/>
<dbReference type="GO" id="GO:0005524">
    <property type="term" value="F:ATP binding"/>
    <property type="evidence" value="ECO:0007669"/>
    <property type="project" value="UniProtKB-KW"/>
</dbReference>
<evidence type="ECO:0000256" key="4">
    <source>
        <dbReference type="ARBA" id="ARBA00022741"/>
    </source>
</evidence>
<dbReference type="PROSITE" id="PS00455">
    <property type="entry name" value="AMP_BINDING"/>
    <property type="match status" value="1"/>
</dbReference>
<dbReference type="Gene3D" id="3.30.300.30">
    <property type="match status" value="1"/>
</dbReference>
<dbReference type="PANTHER" id="PTHR24095:SF14">
    <property type="entry name" value="ACETYL-COENZYME A SYNTHETASE 1"/>
    <property type="match status" value="1"/>
</dbReference>
<dbReference type="NCBIfam" id="NF001208">
    <property type="entry name" value="PRK00174.1"/>
    <property type="match status" value="1"/>
</dbReference>
<evidence type="ECO:0000256" key="5">
    <source>
        <dbReference type="ARBA" id="ARBA00022840"/>
    </source>
</evidence>
<protein>
    <recommendedName>
        <fullName evidence="2 7">Acetate--CoA ligase</fullName>
        <ecNumber evidence="2 7">6.2.1.1</ecNumber>
    </recommendedName>
</protein>
<comment type="similarity">
    <text evidence="1">Belongs to the ATP-dependent AMP-binding enzyme family.</text>
</comment>
<dbReference type="AlphaFoldDB" id="A0A0G0MAA8"/>
<dbReference type="Proteomes" id="UP000034022">
    <property type="component" value="Unassembled WGS sequence"/>
</dbReference>
<dbReference type="InterPro" id="IPR032387">
    <property type="entry name" value="ACAS_N"/>
</dbReference>
<dbReference type="GO" id="GO:0016208">
    <property type="term" value="F:AMP binding"/>
    <property type="evidence" value="ECO:0007669"/>
    <property type="project" value="InterPro"/>
</dbReference>
<proteinExistence type="inferred from homology"/>
<dbReference type="Pfam" id="PF13193">
    <property type="entry name" value="AMP-binding_C"/>
    <property type="match status" value="1"/>
</dbReference>
<dbReference type="PANTHER" id="PTHR24095">
    <property type="entry name" value="ACETYL-COENZYME A SYNTHETASE"/>
    <property type="match status" value="1"/>
</dbReference>
<dbReference type="SUPFAM" id="SSF56801">
    <property type="entry name" value="Acetyl-CoA synthetase-like"/>
    <property type="match status" value="1"/>
</dbReference>
<dbReference type="EMBL" id="LBUU01000003">
    <property type="protein sequence ID" value="KKQ70679.1"/>
    <property type="molecule type" value="Genomic_DNA"/>
</dbReference>
<reference evidence="11 12" key="1">
    <citation type="journal article" date="2015" name="Nature">
        <title>rRNA introns, odd ribosomes, and small enigmatic genomes across a large radiation of phyla.</title>
        <authorList>
            <person name="Brown C.T."/>
            <person name="Hug L.A."/>
            <person name="Thomas B.C."/>
            <person name="Sharon I."/>
            <person name="Castelle C.J."/>
            <person name="Singh A."/>
            <person name="Wilkins M.J."/>
            <person name="Williams K.H."/>
            <person name="Banfield J.F."/>
        </authorList>
    </citation>
    <scope>NUCLEOTIDE SEQUENCE [LARGE SCALE GENOMIC DNA]</scope>
</reference>
<feature type="domain" description="AMP-binding enzyme C-terminal" evidence="9">
    <location>
        <begin position="537"/>
        <end position="615"/>
    </location>
</feature>
<dbReference type="FunFam" id="3.40.50.12780:FF:000001">
    <property type="entry name" value="Acetyl-coenzyme A synthetase"/>
    <property type="match status" value="1"/>
</dbReference>
<evidence type="ECO:0000313" key="12">
    <source>
        <dbReference type="Proteomes" id="UP000034022"/>
    </source>
</evidence>
<keyword evidence="3 11" id="KW-0436">Ligase</keyword>
<evidence type="ECO:0000313" key="11">
    <source>
        <dbReference type="EMBL" id="KKQ70679.1"/>
    </source>
</evidence>
<keyword evidence="5" id="KW-0067">ATP-binding</keyword>
<evidence type="ECO:0000256" key="6">
    <source>
        <dbReference type="ARBA" id="ARBA00022990"/>
    </source>
</evidence>
<feature type="domain" description="AMP-dependent synthetase/ligase" evidence="8">
    <location>
        <begin position="101"/>
        <end position="475"/>
    </location>
</feature>
<dbReference type="GO" id="GO:0005829">
    <property type="term" value="C:cytosol"/>
    <property type="evidence" value="ECO:0007669"/>
    <property type="project" value="TreeGrafter"/>
</dbReference>
<dbReference type="Pfam" id="PF16177">
    <property type="entry name" value="ACAS_N"/>
    <property type="match status" value="1"/>
</dbReference>